<evidence type="ECO:0000256" key="2">
    <source>
        <dbReference type="ARBA" id="ARBA00022840"/>
    </source>
</evidence>
<dbReference type="FunFam" id="3.30.30.30:FF:000001">
    <property type="entry name" value="heat shock 70 kDa protein-like"/>
    <property type="match status" value="1"/>
</dbReference>
<dbReference type="SUPFAM" id="SSF53067">
    <property type="entry name" value="Actin-like ATPase domain"/>
    <property type="match status" value="2"/>
</dbReference>
<dbReference type="InterPro" id="IPR018181">
    <property type="entry name" value="Heat_shock_70_CS"/>
</dbReference>
<keyword evidence="4" id="KW-0175">Coiled coil</keyword>
<dbReference type="InterPro" id="IPR013126">
    <property type="entry name" value="Hsp_70_fam"/>
</dbReference>
<keyword evidence="7" id="KW-1185">Reference proteome</keyword>
<dbReference type="InterPro" id="IPR043129">
    <property type="entry name" value="ATPase_NBD"/>
</dbReference>
<evidence type="ECO:0000313" key="6">
    <source>
        <dbReference type="EMBL" id="ORX43222.1"/>
    </source>
</evidence>
<dbReference type="PROSITE" id="PS00297">
    <property type="entry name" value="HSP70_1"/>
    <property type="match status" value="1"/>
</dbReference>
<dbReference type="PRINTS" id="PR00301">
    <property type="entry name" value="HEATSHOCK70"/>
</dbReference>
<dbReference type="FunFam" id="3.30.420.40:FF:000026">
    <property type="entry name" value="Heat shock protein 70"/>
    <property type="match status" value="1"/>
</dbReference>
<evidence type="ECO:0000256" key="5">
    <source>
        <dbReference type="SAM" id="MobiDB-lite"/>
    </source>
</evidence>
<dbReference type="GO" id="GO:0140662">
    <property type="term" value="F:ATP-dependent protein folding chaperone"/>
    <property type="evidence" value="ECO:0007669"/>
    <property type="project" value="InterPro"/>
</dbReference>
<dbReference type="AlphaFoldDB" id="A0A1Y1V081"/>
<evidence type="ECO:0000313" key="7">
    <source>
        <dbReference type="Proteomes" id="UP000193719"/>
    </source>
</evidence>
<dbReference type="OrthoDB" id="2401965at2759"/>
<dbReference type="PROSITE" id="PS00329">
    <property type="entry name" value="HSP70_2"/>
    <property type="match status" value="1"/>
</dbReference>
<dbReference type="STRING" id="1754191.A0A1Y1V081"/>
<dbReference type="GO" id="GO:0005524">
    <property type="term" value="F:ATP binding"/>
    <property type="evidence" value="ECO:0007669"/>
    <property type="project" value="UniProtKB-KW"/>
</dbReference>
<dbReference type="Gene3D" id="2.60.34.10">
    <property type="entry name" value="Substrate Binding Domain Of DNAk, Chain A, domain 1"/>
    <property type="match status" value="1"/>
</dbReference>
<dbReference type="PANTHER" id="PTHR19375">
    <property type="entry name" value="HEAT SHOCK PROTEIN 70KDA"/>
    <property type="match status" value="1"/>
</dbReference>
<accession>A0A1Y1V081</accession>
<feature type="compositionally biased region" description="Pro residues" evidence="5">
    <location>
        <begin position="572"/>
        <end position="588"/>
    </location>
</feature>
<dbReference type="EMBL" id="MCFH01000054">
    <property type="protein sequence ID" value="ORX43222.1"/>
    <property type="molecule type" value="Genomic_DNA"/>
</dbReference>
<dbReference type="FunFam" id="3.90.640.10:FF:000002">
    <property type="entry name" value="Heat shock 70 kDa"/>
    <property type="match status" value="1"/>
</dbReference>
<dbReference type="Gene3D" id="3.30.30.30">
    <property type="match status" value="1"/>
</dbReference>
<keyword evidence="2 3" id="KW-0067">ATP-binding</keyword>
<comment type="caution">
    <text evidence="6">The sequence shown here is derived from an EMBL/GenBank/DDBJ whole genome shotgun (WGS) entry which is preliminary data.</text>
</comment>
<keyword evidence="6" id="KW-0346">Stress response</keyword>
<dbReference type="Gene3D" id="3.90.640.10">
    <property type="entry name" value="Actin, Chain A, domain 4"/>
    <property type="match status" value="1"/>
</dbReference>
<feature type="region of interest" description="Disordered" evidence="5">
    <location>
        <begin position="570"/>
        <end position="593"/>
    </location>
</feature>
<dbReference type="Proteomes" id="UP000193719">
    <property type="component" value="Unassembled WGS sequence"/>
</dbReference>
<protein>
    <submittedName>
        <fullName evidence="6">Heat shock protein 70</fullName>
    </submittedName>
</protein>
<dbReference type="Gene3D" id="3.30.420.40">
    <property type="match status" value="2"/>
</dbReference>
<dbReference type="InterPro" id="IPR029048">
    <property type="entry name" value="HSP70_C_sf"/>
</dbReference>
<feature type="coiled-coil region" evidence="4">
    <location>
        <begin position="613"/>
        <end position="640"/>
    </location>
</feature>
<dbReference type="PROSITE" id="PS01036">
    <property type="entry name" value="HSP70_3"/>
    <property type="match status" value="1"/>
</dbReference>
<keyword evidence="1 3" id="KW-0547">Nucleotide-binding</keyword>
<reference evidence="6 7" key="2">
    <citation type="submission" date="2016-08" db="EMBL/GenBank/DDBJ databases">
        <title>Pervasive Adenine N6-methylation of Active Genes in Fungi.</title>
        <authorList>
            <consortium name="DOE Joint Genome Institute"/>
            <person name="Mondo S.J."/>
            <person name="Dannebaum R.O."/>
            <person name="Kuo R.C."/>
            <person name="Labutti K."/>
            <person name="Haridas S."/>
            <person name="Kuo A."/>
            <person name="Salamov A."/>
            <person name="Ahrendt S.R."/>
            <person name="Lipzen A."/>
            <person name="Sullivan W."/>
            <person name="Andreopoulos W.B."/>
            <person name="Clum A."/>
            <person name="Lindquist E."/>
            <person name="Daum C."/>
            <person name="Ramamoorthy G.K."/>
            <person name="Gryganskyi A."/>
            <person name="Culley D."/>
            <person name="Magnuson J.K."/>
            <person name="James T.Y."/>
            <person name="O'Malley M.A."/>
            <person name="Stajich J.E."/>
            <person name="Spatafora J.W."/>
            <person name="Visel A."/>
            <person name="Grigoriev I.V."/>
        </authorList>
    </citation>
    <scope>NUCLEOTIDE SEQUENCE [LARGE SCALE GENOMIC DNA]</scope>
    <source>
        <strain evidence="7">finn</strain>
    </source>
</reference>
<dbReference type="InterPro" id="IPR029047">
    <property type="entry name" value="HSP70_peptide-bd_sf"/>
</dbReference>
<dbReference type="SUPFAM" id="SSF100934">
    <property type="entry name" value="Heat shock protein 70kD (HSP70), C-terminal subdomain"/>
    <property type="match status" value="1"/>
</dbReference>
<reference evidence="6 7" key="1">
    <citation type="submission" date="2016-08" db="EMBL/GenBank/DDBJ databases">
        <title>Genomes of anaerobic fungi encode conserved fungal cellulosomes for biomass hydrolysis.</title>
        <authorList>
            <consortium name="DOE Joint Genome Institute"/>
            <person name="Haitjema C.H."/>
            <person name="Gilmore S.P."/>
            <person name="Henske J.K."/>
            <person name="Solomon K.V."/>
            <person name="De Groot R."/>
            <person name="Kuo A."/>
            <person name="Mondo S.J."/>
            <person name="Salamov A.A."/>
            <person name="Labutti K."/>
            <person name="Zhao Z."/>
            <person name="Chiniquy J."/>
            <person name="Barry K."/>
            <person name="Brewer H.M."/>
            <person name="Purvine S.O."/>
            <person name="Wright A.T."/>
            <person name="Boxma B."/>
            <person name="Van Alen T."/>
            <person name="Hackstein J.H."/>
            <person name="Baker S.E."/>
            <person name="Grigoriev I.V."/>
            <person name="O'Malley M.A."/>
        </authorList>
    </citation>
    <scope>NUCLEOTIDE SEQUENCE [LARGE SCALE GENOMIC DNA]</scope>
    <source>
        <strain evidence="7">finn</strain>
    </source>
</reference>
<evidence type="ECO:0000256" key="4">
    <source>
        <dbReference type="SAM" id="Coils"/>
    </source>
</evidence>
<evidence type="ECO:0000256" key="3">
    <source>
        <dbReference type="RuleBase" id="RU003322"/>
    </source>
</evidence>
<name>A0A1Y1V081_9FUNG</name>
<dbReference type="Pfam" id="PF00012">
    <property type="entry name" value="HSP70"/>
    <property type="match status" value="1"/>
</dbReference>
<proteinExistence type="inferred from homology"/>
<comment type="similarity">
    <text evidence="3">Belongs to the heat shock protein 70 family.</text>
</comment>
<organism evidence="6 7">
    <name type="scientific">Piromyces finnis</name>
    <dbReference type="NCBI Taxonomy" id="1754191"/>
    <lineage>
        <taxon>Eukaryota</taxon>
        <taxon>Fungi</taxon>
        <taxon>Fungi incertae sedis</taxon>
        <taxon>Chytridiomycota</taxon>
        <taxon>Chytridiomycota incertae sedis</taxon>
        <taxon>Neocallimastigomycetes</taxon>
        <taxon>Neocallimastigales</taxon>
        <taxon>Neocallimastigaceae</taxon>
        <taxon>Piromyces</taxon>
    </lineage>
</organism>
<evidence type="ECO:0000256" key="1">
    <source>
        <dbReference type="ARBA" id="ARBA00022741"/>
    </source>
</evidence>
<dbReference type="Gene3D" id="1.20.1270.10">
    <property type="match status" value="1"/>
</dbReference>
<dbReference type="SUPFAM" id="SSF100920">
    <property type="entry name" value="Heat shock protein 70kD (HSP70), peptide-binding domain"/>
    <property type="match status" value="1"/>
</dbReference>
<gene>
    <name evidence="6" type="ORF">BCR36DRAFT_586719</name>
</gene>
<sequence length="641" mass="72879">MMGYNISIGIDLGTTYSCIAAWRNGYVEVIANEQGHRTTPSYVAFTPTERLVGDEALYKGGINYKNTIYNIKRLIGRDFWDEDVQSDIDLWSFNVIEKLEKPYVRVEYKNEFKEFTPEEISSMILTKLKDNAQDYLGEEVKDAVITVPAYFNDAQRRATRDAGRIAGLNVLQIINEPTAAALAYSLNETKKGKENVLIVDLGGGTFDVSLLTINNNIFTVKATAGDTHLGGEDFTNRLVDYFVEEFKRKYDKDLSTNPRSLYRIRKACDRAKCILSFSDYASIEIEYLFDGIDFYSSITRAQFEELNSDLFEKILEPIERVLSDADLDKSDIDEIVLVGGSTRIPKIQKLVSSYFDGKKLRKTVNPDEAVACGAAIQAACLLGDFSETIKNLKLQDVIPLSLGVRIRGDIMHKIIKRNSPIPTSKTIKCRTYRDNQSSMKFRICQGERTLVKDNITLGEFSLNGITLAPRGEVKIYLNYDIDQNGILHITASEKGTKLSKKITISDCKGGLYQKDIEKLIKEAESYKEDDKRKKERIKTLNSLENYLYDLRNYLKTTELNHFLYPNLYQTTPPTPPTTPTIPPTPTTPTTPTMNLENEIKLIKTVNSMINWIHEHHNASKEDYEDKIKELKEVAKFIKKLC</sequence>